<dbReference type="InterPro" id="IPR003386">
    <property type="entry name" value="LACT/PDAT_acylTrfase"/>
</dbReference>
<reference evidence="2 3" key="1">
    <citation type="submission" date="2024-11" db="EMBL/GenBank/DDBJ databases">
        <title>Adaptive evolution of stress response genes in parasites aligns with host niche diversity.</title>
        <authorList>
            <person name="Hahn C."/>
            <person name="Resl P."/>
        </authorList>
    </citation>
    <scope>NUCLEOTIDE SEQUENCE [LARGE SCALE GENOMIC DNA]</scope>
    <source>
        <strain evidence="2">EGGRZ-B1_66</strain>
        <tissue evidence="2">Body</tissue>
    </source>
</reference>
<evidence type="ECO:0000313" key="3">
    <source>
        <dbReference type="Proteomes" id="UP001626550"/>
    </source>
</evidence>
<dbReference type="AlphaFoldDB" id="A0ABD2PYT8"/>
<sequence length="235" mass="27052">MQLVSLLLILCVNFPKIHTINPVILIPGYGGTQAYLDIKSLSIFHHLWVNYADFIVPSYFNEHFRADENEDFFVKLKTLIEETYANNNNTRCFIIAHSMGNLYTMDFFNRMTEDWKRTFIRGYAAISPPFAGTVKTFATLAKGENFQVFFVSPLIFRETIRSFPSTHYMLPSRQYWNSSEILVKVIKGGNETNYHAHNLEQFYTDADIADGESIIQSIQSSSGVHPEKQIIHCKS</sequence>
<protein>
    <submittedName>
        <fullName evidence="2">Uncharacterized protein</fullName>
    </submittedName>
</protein>
<proteinExistence type="predicted"/>
<dbReference type="SUPFAM" id="SSF53474">
    <property type="entry name" value="alpha/beta-Hydrolases"/>
    <property type="match status" value="1"/>
</dbReference>
<keyword evidence="1" id="KW-0732">Signal</keyword>
<dbReference type="Gene3D" id="3.40.50.1820">
    <property type="entry name" value="alpha/beta hydrolase"/>
    <property type="match status" value="1"/>
</dbReference>
<gene>
    <name evidence="2" type="ORF">Ciccas_008808</name>
</gene>
<dbReference type="PANTHER" id="PTHR11440">
    <property type="entry name" value="LECITHIN-CHOLESTEROL ACYLTRANSFERASE-RELATED"/>
    <property type="match status" value="1"/>
</dbReference>
<organism evidence="2 3">
    <name type="scientific">Cichlidogyrus casuarinus</name>
    <dbReference type="NCBI Taxonomy" id="1844966"/>
    <lineage>
        <taxon>Eukaryota</taxon>
        <taxon>Metazoa</taxon>
        <taxon>Spiralia</taxon>
        <taxon>Lophotrochozoa</taxon>
        <taxon>Platyhelminthes</taxon>
        <taxon>Monogenea</taxon>
        <taxon>Monopisthocotylea</taxon>
        <taxon>Dactylogyridea</taxon>
        <taxon>Ancyrocephalidae</taxon>
        <taxon>Cichlidogyrus</taxon>
    </lineage>
</organism>
<dbReference type="Pfam" id="PF02450">
    <property type="entry name" value="LCAT"/>
    <property type="match status" value="1"/>
</dbReference>
<name>A0ABD2PYT8_9PLAT</name>
<evidence type="ECO:0000256" key="1">
    <source>
        <dbReference type="SAM" id="SignalP"/>
    </source>
</evidence>
<feature type="signal peptide" evidence="1">
    <location>
        <begin position="1"/>
        <end position="19"/>
    </location>
</feature>
<dbReference type="EMBL" id="JBJKFK010001634">
    <property type="protein sequence ID" value="KAL3312600.1"/>
    <property type="molecule type" value="Genomic_DNA"/>
</dbReference>
<comment type="caution">
    <text evidence="2">The sequence shown here is derived from an EMBL/GenBank/DDBJ whole genome shotgun (WGS) entry which is preliminary data.</text>
</comment>
<feature type="chain" id="PRO_5044875093" evidence="1">
    <location>
        <begin position="20"/>
        <end position="235"/>
    </location>
</feature>
<keyword evidence="3" id="KW-1185">Reference proteome</keyword>
<dbReference type="Proteomes" id="UP001626550">
    <property type="component" value="Unassembled WGS sequence"/>
</dbReference>
<evidence type="ECO:0000313" key="2">
    <source>
        <dbReference type="EMBL" id="KAL3312600.1"/>
    </source>
</evidence>
<accession>A0ABD2PYT8</accession>
<dbReference type="InterPro" id="IPR029058">
    <property type="entry name" value="AB_hydrolase_fold"/>
</dbReference>